<evidence type="ECO:0000256" key="1">
    <source>
        <dbReference type="SAM" id="Phobius"/>
    </source>
</evidence>
<name>A0AAN9NW43_PSOTE</name>
<evidence type="ECO:0000313" key="2">
    <source>
        <dbReference type="EMBL" id="KAK7379675.1"/>
    </source>
</evidence>
<keyword evidence="1" id="KW-0472">Membrane</keyword>
<reference evidence="2 3" key="1">
    <citation type="submission" date="2024-01" db="EMBL/GenBank/DDBJ databases">
        <title>The genomes of 5 underutilized Papilionoideae crops provide insights into root nodulation and disease resistanc.</title>
        <authorList>
            <person name="Jiang F."/>
        </authorList>
    </citation>
    <scope>NUCLEOTIDE SEQUENCE [LARGE SCALE GENOMIC DNA]</scope>
    <source>
        <strain evidence="2">DUOXIRENSHENG_FW03</strain>
        <tissue evidence="2">Leaves</tissue>
    </source>
</reference>
<sequence length="149" mass="17029">MLEEQGTLGVSVISTNSLTPFILLSFAYSKLTFSSPLRRNSGLSWVLRLLDWILKERSDAFKLEVFDLFPQMVTFRCYTSTNSWVATVYTSPIPTMRELLWDHIRTLQGNIHSLWALLEDFNEVIKCAALEVLLHGLETLQGRSFSLLA</sequence>
<accession>A0AAN9NW43</accession>
<keyword evidence="1" id="KW-0812">Transmembrane</keyword>
<protein>
    <submittedName>
        <fullName evidence="2">Uncharacterized protein</fullName>
    </submittedName>
</protein>
<keyword evidence="3" id="KW-1185">Reference proteome</keyword>
<proteinExistence type="predicted"/>
<comment type="caution">
    <text evidence="2">The sequence shown here is derived from an EMBL/GenBank/DDBJ whole genome shotgun (WGS) entry which is preliminary data.</text>
</comment>
<dbReference type="EMBL" id="JAYMYS010000017">
    <property type="protein sequence ID" value="KAK7379675.1"/>
    <property type="molecule type" value="Genomic_DNA"/>
</dbReference>
<dbReference type="AlphaFoldDB" id="A0AAN9NW43"/>
<feature type="transmembrane region" description="Helical" evidence="1">
    <location>
        <begin position="6"/>
        <end position="29"/>
    </location>
</feature>
<dbReference type="Proteomes" id="UP001386955">
    <property type="component" value="Unassembled WGS sequence"/>
</dbReference>
<evidence type="ECO:0000313" key="3">
    <source>
        <dbReference type="Proteomes" id="UP001386955"/>
    </source>
</evidence>
<organism evidence="2 3">
    <name type="scientific">Psophocarpus tetragonolobus</name>
    <name type="common">Winged bean</name>
    <name type="synonym">Dolichos tetragonolobus</name>
    <dbReference type="NCBI Taxonomy" id="3891"/>
    <lineage>
        <taxon>Eukaryota</taxon>
        <taxon>Viridiplantae</taxon>
        <taxon>Streptophyta</taxon>
        <taxon>Embryophyta</taxon>
        <taxon>Tracheophyta</taxon>
        <taxon>Spermatophyta</taxon>
        <taxon>Magnoliopsida</taxon>
        <taxon>eudicotyledons</taxon>
        <taxon>Gunneridae</taxon>
        <taxon>Pentapetalae</taxon>
        <taxon>rosids</taxon>
        <taxon>fabids</taxon>
        <taxon>Fabales</taxon>
        <taxon>Fabaceae</taxon>
        <taxon>Papilionoideae</taxon>
        <taxon>50 kb inversion clade</taxon>
        <taxon>NPAAA clade</taxon>
        <taxon>indigoferoid/millettioid clade</taxon>
        <taxon>Phaseoleae</taxon>
        <taxon>Psophocarpus</taxon>
    </lineage>
</organism>
<keyword evidence="1" id="KW-1133">Transmembrane helix</keyword>
<gene>
    <name evidence="2" type="ORF">VNO78_34364</name>
</gene>